<dbReference type="Pfam" id="PF03083">
    <property type="entry name" value="MtN3_slv"/>
    <property type="match status" value="1"/>
</dbReference>
<gene>
    <name evidence="3" type="ORF">HEB94_005202</name>
</gene>
<evidence type="ECO:0000256" key="2">
    <source>
        <dbReference type="SAM" id="Phobius"/>
    </source>
</evidence>
<evidence type="ECO:0000313" key="4">
    <source>
        <dbReference type="Proteomes" id="UP000638648"/>
    </source>
</evidence>
<feature type="compositionally biased region" description="Low complexity" evidence="1">
    <location>
        <begin position="153"/>
        <end position="180"/>
    </location>
</feature>
<dbReference type="Gene3D" id="1.20.1280.290">
    <property type="match status" value="1"/>
</dbReference>
<dbReference type="RefSeq" id="WP_192752138.1">
    <property type="nucleotide sequence ID" value="NZ_BAABJL010000134.1"/>
</dbReference>
<proteinExistence type="predicted"/>
<accession>A0A927MXX9</accession>
<evidence type="ECO:0000313" key="3">
    <source>
        <dbReference type="EMBL" id="MBE1608354.1"/>
    </source>
</evidence>
<dbReference type="InterPro" id="IPR004316">
    <property type="entry name" value="SWEET_rpt"/>
</dbReference>
<organism evidence="3 4">
    <name type="scientific">Actinopolymorpha pittospori</name>
    <dbReference type="NCBI Taxonomy" id="648752"/>
    <lineage>
        <taxon>Bacteria</taxon>
        <taxon>Bacillati</taxon>
        <taxon>Actinomycetota</taxon>
        <taxon>Actinomycetes</taxon>
        <taxon>Propionibacteriales</taxon>
        <taxon>Actinopolymorphaceae</taxon>
        <taxon>Actinopolymorpha</taxon>
    </lineage>
</organism>
<feature type="region of interest" description="Disordered" evidence="1">
    <location>
        <begin position="153"/>
        <end position="197"/>
    </location>
</feature>
<dbReference type="GO" id="GO:0016020">
    <property type="term" value="C:membrane"/>
    <property type="evidence" value="ECO:0007669"/>
    <property type="project" value="InterPro"/>
</dbReference>
<feature type="transmembrane region" description="Helical" evidence="2">
    <location>
        <begin position="63"/>
        <end position="83"/>
    </location>
</feature>
<dbReference type="Proteomes" id="UP000638648">
    <property type="component" value="Unassembled WGS sequence"/>
</dbReference>
<dbReference type="AlphaFoldDB" id="A0A927MXX9"/>
<evidence type="ECO:0000256" key="1">
    <source>
        <dbReference type="SAM" id="MobiDB-lite"/>
    </source>
</evidence>
<comment type="caution">
    <text evidence="3">The sequence shown here is derived from an EMBL/GenBank/DDBJ whole genome shotgun (WGS) entry which is preliminary data.</text>
</comment>
<keyword evidence="2" id="KW-0472">Membrane</keyword>
<dbReference type="EMBL" id="JADBEM010000001">
    <property type="protein sequence ID" value="MBE1608354.1"/>
    <property type="molecule type" value="Genomic_DNA"/>
</dbReference>
<keyword evidence="2" id="KW-0812">Transmembrane</keyword>
<feature type="transmembrane region" description="Helical" evidence="2">
    <location>
        <begin position="37"/>
        <end position="57"/>
    </location>
</feature>
<sequence length="197" mass="20881">MIVTVLSALATCIGMTQACALLDQTRKLRRAGSAQEVSVMFLLASLIGNVIWFAYGTLRVDPALLVVNSAGLIGGGATLITAVRLRRRSRLAAPATGPSSPQHRVDVGRRTLSRRDVLEPSGSRNVLESQRRTCRMAAGQLPAARFQNAPTARATARAWAAQAGSGATPRTPARGAAPATRDARPRMRRTCTTAPAR</sequence>
<keyword evidence="4" id="KW-1185">Reference proteome</keyword>
<keyword evidence="2" id="KW-1133">Transmembrane helix</keyword>
<protein>
    <submittedName>
        <fullName evidence="3">Uncharacterized protein with PQ loop repeat</fullName>
    </submittedName>
</protein>
<reference evidence="3" key="1">
    <citation type="submission" date="2020-10" db="EMBL/GenBank/DDBJ databases">
        <title>Sequencing the genomes of 1000 actinobacteria strains.</title>
        <authorList>
            <person name="Klenk H.-P."/>
        </authorList>
    </citation>
    <scope>NUCLEOTIDE SEQUENCE</scope>
    <source>
        <strain evidence="3">DSM 45354</strain>
    </source>
</reference>
<name>A0A927MXX9_9ACTN</name>